<dbReference type="Proteomes" id="UP000305881">
    <property type="component" value="Chromosome"/>
</dbReference>
<dbReference type="PANTHER" id="PTHR40266:SF2">
    <property type="entry name" value="TOXIN HIGB-1"/>
    <property type="match status" value="1"/>
</dbReference>
<keyword evidence="2" id="KW-1185">Reference proteome</keyword>
<dbReference type="Gene3D" id="3.30.2310.20">
    <property type="entry name" value="RelE-like"/>
    <property type="match status" value="1"/>
</dbReference>
<proteinExistence type="predicted"/>
<name>A0A4P9UW85_METBY</name>
<protein>
    <submittedName>
        <fullName evidence="1">Type II toxin-antitoxin system RelE/ParE family toxin</fullName>
    </submittedName>
</protein>
<dbReference type="OrthoDB" id="9801102at2"/>
<dbReference type="InterPro" id="IPR007711">
    <property type="entry name" value="HigB-1"/>
</dbReference>
<dbReference type="PANTHER" id="PTHR40266">
    <property type="entry name" value="TOXIN HIGB-1"/>
    <property type="match status" value="1"/>
</dbReference>
<dbReference type="SUPFAM" id="SSF143011">
    <property type="entry name" value="RelE-like"/>
    <property type="match status" value="1"/>
</dbReference>
<accession>A0A4P9UW85</accession>
<organism evidence="1 2">
    <name type="scientific">Methylotuvimicrobium buryatense</name>
    <name type="common">Methylomicrobium buryatense</name>
    <dbReference type="NCBI Taxonomy" id="95641"/>
    <lineage>
        <taxon>Bacteria</taxon>
        <taxon>Pseudomonadati</taxon>
        <taxon>Pseudomonadota</taxon>
        <taxon>Gammaproteobacteria</taxon>
        <taxon>Methylococcales</taxon>
        <taxon>Methylococcaceae</taxon>
        <taxon>Methylotuvimicrobium</taxon>
    </lineage>
</organism>
<dbReference type="STRING" id="675511.GCA_000341735_03438"/>
<dbReference type="KEGG" id="mbur:EQU24_19990"/>
<reference evidence="2" key="1">
    <citation type="journal article" date="2019" name="J. Bacteriol.">
        <title>A Mutagenic Screen Identifies a TonB-Dependent Receptor Required for the Lanthanide Metal Switch in the Type I Methanotroph 'Methylotuvimicrobium buryatense' 5GB1C.</title>
        <authorList>
            <person name="Groom J.D."/>
            <person name="Ford S.M."/>
            <person name="Pesesky M.W."/>
            <person name="Lidstrom M.E."/>
        </authorList>
    </citation>
    <scope>NUCLEOTIDE SEQUENCE [LARGE SCALE GENOMIC DNA]</scope>
    <source>
        <strain evidence="2">5GB1C</strain>
    </source>
</reference>
<sequence length="96" mass="10925">MIVSFGDKATSDLFHGISSNKARKLPNQIHELALYKLDIINAAQNLDDLKSPPGNRLEPLKGDLKGFHSIRINNQWCIVFRWEANAAHDVQIMDYH</sequence>
<dbReference type="InterPro" id="IPR035093">
    <property type="entry name" value="RelE/ParE_toxin_dom_sf"/>
</dbReference>
<gene>
    <name evidence="1" type="ORF">EQU24_19990</name>
</gene>
<dbReference type="EMBL" id="CP035467">
    <property type="protein sequence ID" value="QCW84943.1"/>
    <property type="molecule type" value="Genomic_DNA"/>
</dbReference>
<dbReference type="AlphaFoldDB" id="A0A4P9UW85"/>
<dbReference type="Pfam" id="PF05015">
    <property type="entry name" value="HigB-like_toxin"/>
    <property type="match status" value="1"/>
</dbReference>
<evidence type="ECO:0000313" key="2">
    <source>
        <dbReference type="Proteomes" id="UP000305881"/>
    </source>
</evidence>
<evidence type="ECO:0000313" key="1">
    <source>
        <dbReference type="EMBL" id="QCW84943.1"/>
    </source>
</evidence>